<evidence type="ECO:0000259" key="6">
    <source>
        <dbReference type="PROSITE" id="PS51677"/>
    </source>
</evidence>
<dbReference type="PROSITE" id="PS51677">
    <property type="entry name" value="NODB"/>
    <property type="match status" value="1"/>
</dbReference>
<dbReference type="Pfam" id="PF01522">
    <property type="entry name" value="Polysacc_deac_1"/>
    <property type="match status" value="1"/>
</dbReference>
<evidence type="ECO:0000256" key="1">
    <source>
        <dbReference type="ARBA" id="ARBA00001941"/>
    </source>
</evidence>
<dbReference type="Proteomes" id="UP000780801">
    <property type="component" value="Unassembled WGS sequence"/>
</dbReference>
<evidence type="ECO:0000256" key="2">
    <source>
        <dbReference type="ARBA" id="ARBA00022723"/>
    </source>
</evidence>
<evidence type="ECO:0000256" key="5">
    <source>
        <dbReference type="ARBA" id="ARBA00023277"/>
    </source>
</evidence>
<dbReference type="GO" id="GO:0046872">
    <property type="term" value="F:metal ion binding"/>
    <property type="evidence" value="ECO:0007669"/>
    <property type="project" value="UniProtKB-KW"/>
</dbReference>
<reference evidence="7" key="1">
    <citation type="journal article" date="2020" name="Fungal Divers.">
        <title>Resolving the Mortierellaceae phylogeny through synthesis of multi-gene phylogenetics and phylogenomics.</title>
        <authorList>
            <person name="Vandepol N."/>
            <person name="Liber J."/>
            <person name="Desiro A."/>
            <person name="Na H."/>
            <person name="Kennedy M."/>
            <person name="Barry K."/>
            <person name="Grigoriev I.V."/>
            <person name="Miller A.N."/>
            <person name="O'Donnell K."/>
            <person name="Stajich J.E."/>
            <person name="Bonito G."/>
        </authorList>
    </citation>
    <scope>NUCLEOTIDE SEQUENCE</scope>
    <source>
        <strain evidence="7">KOD1015</strain>
    </source>
</reference>
<evidence type="ECO:0000313" key="7">
    <source>
        <dbReference type="EMBL" id="KAF9581011.1"/>
    </source>
</evidence>
<evidence type="ECO:0000313" key="8">
    <source>
        <dbReference type="Proteomes" id="UP000780801"/>
    </source>
</evidence>
<feature type="domain" description="NodB homology" evidence="6">
    <location>
        <begin position="1"/>
        <end position="182"/>
    </location>
</feature>
<evidence type="ECO:0000256" key="4">
    <source>
        <dbReference type="ARBA" id="ARBA00022801"/>
    </source>
</evidence>
<dbReference type="Gene3D" id="3.20.20.370">
    <property type="entry name" value="Glycoside hydrolase/deacetylase"/>
    <property type="match status" value="1"/>
</dbReference>
<dbReference type="InterPro" id="IPR002509">
    <property type="entry name" value="NODB_dom"/>
</dbReference>
<dbReference type="AlphaFoldDB" id="A0A9P6FTP0"/>
<dbReference type="OrthoDB" id="407355at2759"/>
<proteinExistence type="predicted"/>
<evidence type="ECO:0000256" key="3">
    <source>
        <dbReference type="ARBA" id="ARBA00022729"/>
    </source>
</evidence>
<keyword evidence="8" id="KW-1185">Reference proteome</keyword>
<keyword evidence="3" id="KW-0732">Signal</keyword>
<dbReference type="GO" id="GO:0016810">
    <property type="term" value="F:hydrolase activity, acting on carbon-nitrogen (but not peptide) bonds"/>
    <property type="evidence" value="ECO:0007669"/>
    <property type="project" value="InterPro"/>
</dbReference>
<dbReference type="PANTHER" id="PTHR46471:SF2">
    <property type="entry name" value="CHITIN DEACETYLASE-RELATED"/>
    <property type="match status" value="1"/>
</dbReference>
<dbReference type="InterPro" id="IPR011330">
    <property type="entry name" value="Glyco_hydro/deAcase_b/a-brl"/>
</dbReference>
<dbReference type="SUPFAM" id="SSF88713">
    <property type="entry name" value="Glycoside hydrolase/deacetylase"/>
    <property type="match status" value="1"/>
</dbReference>
<dbReference type="PANTHER" id="PTHR46471">
    <property type="entry name" value="CHITIN DEACETYLASE"/>
    <property type="match status" value="1"/>
</dbReference>
<gene>
    <name evidence="7" type="primary">CDA2_3</name>
    <name evidence="7" type="ORF">BGW38_002123</name>
</gene>
<protein>
    <submittedName>
        <fullName evidence="7">Chitin deacetylase</fullName>
    </submittedName>
</protein>
<organism evidence="7 8">
    <name type="scientific">Lunasporangiospora selenospora</name>
    <dbReference type="NCBI Taxonomy" id="979761"/>
    <lineage>
        <taxon>Eukaryota</taxon>
        <taxon>Fungi</taxon>
        <taxon>Fungi incertae sedis</taxon>
        <taxon>Mucoromycota</taxon>
        <taxon>Mortierellomycotina</taxon>
        <taxon>Mortierellomycetes</taxon>
        <taxon>Mortierellales</taxon>
        <taxon>Mortierellaceae</taxon>
        <taxon>Lunasporangiospora</taxon>
    </lineage>
</organism>
<sequence length="198" mass="22862">MTFDDGPFIYTNELLDILEEHEVRATFFINGDSAGQIGDYTEAVQRAFDAGHQIASHTWHHVDLATQTNIEIEYQMSHLDEVLKDIIGVRPRYMRPPYGSLSENARKKLINMGYEIVSWSVDTNDWRHPTNVWESMKAYRMAVLQRHRGQFIVLQHETIMNTVRKLVPAAIKMLKAKGFQIVPVGACLGVEPDDWYRE</sequence>
<keyword evidence="2" id="KW-0479">Metal-binding</keyword>
<dbReference type="EMBL" id="JAABOA010001717">
    <property type="protein sequence ID" value="KAF9581011.1"/>
    <property type="molecule type" value="Genomic_DNA"/>
</dbReference>
<comment type="caution">
    <text evidence="7">The sequence shown here is derived from an EMBL/GenBank/DDBJ whole genome shotgun (WGS) entry which is preliminary data.</text>
</comment>
<keyword evidence="4" id="KW-0378">Hydrolase</keyword>
<accession>A0A9P6FTP0</accession>
<comment type="cofactor">
    <cofactor evidence="1">
        <name>Co(2+)</name>
        <dbReference type="ChEBI" id="CHEBI:48828"/>
    </cofactor>
</comment>
<name>A0A9P6FTP0_9FUNG</name>
<keyword evidence="5" id="KW-0119">Carbohydrate metabolism</keyword>
<dbReference type="GO" id="GO:0005975">
    <property type="term" value="P:carbohydrate metabolic process"/>
    <property type="evidence" value="ECO:0007669"/>
    <property type="project" value="InterPro"/>
</dbReference>